<dbReference type="EMBL" id="MU069552">
    <property type="protein sequence ID" value="KAF5839185.1"/>
    <property type="molecule type" value="Genomic_DNA"/>
</dbReference>
<reference evidence="2" key="1">
    <citation type="submission" date="2017-08" db="EMBL/GenBank/DDBJ databases">
        <authorList>
            <person name="Polle J.E."/>
            <person name="Barry K."/>
            <person name="Cushman J."/>
            <person name="Schmutz J."/>
            <person name="Tran D."/>
            <person name="Hathwaick L.T."/>
            <person name="Yim W.C."/>
            <person name="Jenkins J."/>
            <person name="Mckie-Krisberg Z.M."/>
            <person name="Prochnik S."/>
            <person name="Lindquist E."/>
            <person name="Dockter R.B."/>
            <person name="Adam C."/>
            <person name="Molina H."/>
            <person name="Bunkerborg J."/>
            <person name="Jin E."/>
            <person name="Buchheim M."/>
            <person name="Magnuson J."/>
        </authorList>
    </citation>
    <scope>NUCLEOTIDE SEQUENCE</scope>
    <source>
        <strain evidence="2">CCAP 19/18</strain>
    </source>
</reference>
<accession>A0ABQ7GX54</accession>
<dbReference type="PANTHER" id="PTHR31579">
    <property type="entry name" value="OS03G0796600 PROTEIN"/>
    <property type="match status" value="1"/>
</dbReference>
<sequence>MTSSHVEEDREAVQQHLESCRWDPSTHHPGKVVSAAAVASLAACTRDMATQLADFLHSKLPQSRVVYCTSRQADQPREFAKSPSSNRAKQLWSLSHAFILVQTDAGSNLSAEQTLLVEPNFRSHFELPRASNDYTAFLSTLPELLVVEAMQMQPLVAAMSKCVAHEFKRMDLPLPPWRTTSALQSRWRTNLVIKERVVPPDPFSCTASRSSSTRSDSNAASTGRPPSSSTISVESSSSSTHTCSTPQVVVQGFHLPAGEESRKWTPAAAQAPQTPTGSKSLASTPNNSLPKPRDDEAEVSMLAQHQCANFKMQGGMRSALQTAAADTLSTHIRARWQSFSKSHARVSAVGERTCAECGHSKGPVIFKAKMMGWPAASPSGRPQPQSGLQQLY</sequence>
<organism evidence="2 3">
    <name type="scientific">Dunaliella salina</name>
    <name type="common">Green alga</name>
    <name type="synonym">Protococcus salinus</name>
    <dbReference type="NCBI Taxonomy" id="3046"/>
    <lineage>
        <taxon>Eukaryota</taxon>
        <taxon>Viridiplantae</taxon>
        <taxon>Chlorophyta</taxon>
        <taxon>core chlorophytes</taxon>
        <taxon>Chlorophyceae</taxon>
        <taxon>CS clade</taxon>
        <taxon>Chlamydomonadales</taxon>
        <taxon>Dunaliellaceae</taxon>
        <taxon>Dunaliella</taxon>
    </lineage>
</organism>
<feature type="compositionally biased region" description="Low complexity" evidence="1">
    <location>
        <begin position="204"/>
        <end position="245"/>
    </location>
</feature>
<dbReference type="Proteomes" id="UP000815325">
    <property type="component" value="Unassembled WGS sequence"/>
</dbReference>
<reference evidence="2" key="2">
    <citation type="submission" date="2020-06" db="EMBL/GenBank/DDBJ databases">
        <authorList>
            <consortium name="DOE Joint Genome Institute"/>
            <person name="Calhoun S."/>
            <person name="Polle J.E."/>
            <person name="Mckie-Krisberg Z."/>
            <person name="Prochnik S."/>
            <person name="Neofotis P."/>
            <person name="Yim W.C."/>
            <person name="Hathwaik L.T."/>
            <person name="Jenkins J."/>
            <person name="Molina H."/>
            <person name="Bunkenborg J."/>
            <person name="Grigoriev I.V."/>
            <person name="Barry K."/>
            <person name="Schmutz J."/>
            <person name="Jin E."/>
            <person name="Cushman J.C."/>
            <person name="Magnuson J.K."/>
        </authorList>
    </citation>
    <scope>NUCLEOTIDE SEQUENCE</scope>
    <source>
        <strain evidence="2">CCAP 19/18</strain>
    </source>
</reference>
<comment type="caution">
    <text evidence="2">The sequence shown here is derived from an EMBL/GenBank/DDBJ whole genome shotgun (WGS) entry which is preliminary data.</text>
</comment>
<feature type="compositionally biased region" description="Low complexity" evidence="1">
    <location>
        <begin position="265"/>
        <end position="276"/>
    </location>
</feature>
<dbReference type="PANTHER" id="PTHR31579:SF1">
    <property type="entry name" value="OS03G0796600 PROTEIN"/>
    <property type="match status" value="1"/>
</dbReference>
<gene>
    <name evidence="2" type="ORF">DUNSADRAFT_1411</name>
</gene>
<feature type="compositionally biased region" description="Polar residues" evidence="1">
    <location>
        <begin position="277"/>
        <end position="289"/>
    </location>
</feature>
<feature type="region of interest" description="Disordered" evidence="1">
    <location>
        <begin position="202"/>
        <end position="245"/>
    </location>
</feature>
<evidence type="ECO:0000313" key="2">
    <source>
        <dbReference type="EMBL" id="KAF5839185.1"/>
    </source>
</evidence>
<protein>
    <submittedName>
        <fullName evidence="2">Uncharacterized protein</fullName>
    </submittedName>
</protein>
<keyword evidence="3" id="KW-1185">Reference proteome</keyword>
<dbReference type="EMBL" id="MU069552">
    <property type="protein sequence ID" value="KAF5839184.1"/>
    <property type="molecule type" value="Genomic_DNA"/>
</dbReference>
<dbReference type="InterPro" id="IPR006502">
    <property type="entry name" value="PDDEXK-like"/>
</dbReference>
<dbReference type="Pfam" id="PF04720">
    <property type="entry name" value="PDDEXK_6"/>
    <property type="match status" value="1"/>
</dbReference>
<feature type="region of interest" description="Disordered" evidence="1">
    <location>
        <begin position="260"/>
        <end position="294"/>
    </location>
</feature>
<name>A0ABQ7GX54_DUNSA</name>
<proteinExistence type="predicted"/>
<evidence type="ECO:0000313" key="3">
    <source>
        <dbReference type="Proteomes" id="UP000815325"/>
    </source>
</evidence>
<evidence type="ECO:0000256" key="1">
    <source>
        <dbReference type="SAM" id="MobiDB-lite"/>
    </source>
</evidence>